<dbReference type="UniPathway" id="UPA00094"/>
<keyword evidence="15" id="KW-1185">Reference proteome</keyword>
<dbReference type="PANTHER" id="PTHR11035:SF35">
    <property type="entry name" value="VERY-LONG-CHAIN (3R)-3-HYDROXYACYL-COA DEHYDRATASE"/>
    <property type="match status" value="1"/>
</dbReference>
<dbReference type="Gramene" id="AET1Gv20683000.12">
    <property type="protein sequence ID" value="AET1Gv20683000.12"/>
    <property type="gene ID" value="AET1Gv20683000"/>
</dbReference>
<reference evidence="15" key="2">
    <citation type="journal article" date="2017" name="Nat. Plants">
        <title>The Aegilops tauschii genome reveals multiple impacts of transposons.</title>
        <authorList>
            <person name="Zhao G."/>
            <person name="Zou C."/>
            <person name="Li K."/>
            <person name="Wang K."/>
            <person name="Li T."/>
            <person name="Gao L."/>
            <person name="Zhang X."/>
            <person name="Wang H."/>
            <person name="Yang Z."/>
            <person name="Liu X."/>
            <person name="Jiang W."/>
            <person name="Mao L."/>
            <person name="Kong X."/>
            <person name="Jiao Y."/>
            <person name="Jia J."/>
        </authorList>
    </citation>
    <scope>NUCLEOTIDE SEQUENCE [LARGE SCALE GENOMIC DNA]</scope>
    <source>
        <strain evidence="15">cv. AL8/78</strain>
    </source>
</reference>
<dbReference type="GO" id="GO:0030148">
    <property type="term" value="P:sphingolipid biosynthetic process"/>
    <property type="evidence" value="ECO:0007669"/>
    <property type="project" value="TreeGrafter"/>
</dbReference>
<evidence type="ECO:0000256" key="13">
    <source>
        <dbReference type="RuleBase" id="RU363109"/>
    </source>
</evidence>
<reference evidence="14" key="5">
    <citation type="journal article" date="2021" name="G3 (Bethesda)">
        <title>Aegilops tauschii genome assembly Aet v5.0 features greater sequence contiguity and improved annotation.</title>
        <authorList>
            <person name="Wang L."/>
            <person name="Zhu T."/>
            <person name="Rodriguez J.C."/>
            <person name="Deal K.R."/>
            <person name="Dubcovsky J."/>
            <person name="McGuire P.E."/>
            <person name="Lux T."/>
            <person name="Spannagl M."/>
            <person name="Mayer K.F.X."/>
            <person name="Baldrich P."/>
            <person name="Meyers B.C."/>
            <person name="Huo N."/>
            <person name="Gu Y.Q."/>
            <person name="Zhou H."/>
            <person name="Devos K.M."/>
            <person name="Bennetzen J.L."/>
            <person name="Unver T."/>
            <person name="Budak H."/>
            <person name="Gulick P.J."/>
            <person name="Galiba G."/>
            <person name="Kalapos B."/>
            <person name="Nelson D.R."/>
            <person name="Li P."/>
            <person name="You F.M."/>
            <person name="Luo M.C."/>
            <person name="Dvorak J."/>
        </authorList>
    </citation>
    <scope>NUCLEOTIDE SEQUENCE [LARGE SCALE GENOMIC DNA]</scope>
    <source>
        <strain evidence="14">cv. AL8/78</strain>
    </source>
</reference>
<keyword evidence="5 13" id="KW-0444">Lipid biosynthesis</keyword>
<evidence type="ECO:0000256" key="5">
    <source>
        <dbReference type="ARBA" id="ARBA00022516"/>
    </source>
</evidence>
<keyword evidence="8" id="KW-1133">Transmembrane helix</keyword>
<reference evidence="15" key="1">
    <citation type="journal article" date="2014" name="Science">
        <title>Ancient hybridizations among the ancestral genomes of bread wheat.</title>
        <authorList>
            <consortium name="International Wheat Genome Sequencing Consortium,"/>
            <person name="Marcussen T."/>
            <person name="Sandve S.R."/>
            <person name="Heier L."/>
            <person name="Spannagl M."/>
            <person name="Pfeifer M."/>
            <person name="Jakobsen K.S."/>
            <person name="Wulff B.B."/>
            <person name="Steuernagel B."/>
            <person name="Mayer K.F."/>
            <person name="Olsen O.A."/>
        </authorList>
    </citation>
    <scope>NUCLEOTIDE SEQUENCE [LARGE SCALE GENOMIC DNA]</scope>
    <source>
        <strain evidence="15">cv. AL8/78</strain>
    </source>
</reference>
<dbReference type="Pfam" id="PF04387">
    <property type="entry name" value="PTPLA"/>
    <property type="match status" value="1"/>
</dbReference>
<evidence type="ECO:0000256" key="11">
    <source>
        <dbReference type="ARBA" id="ARBA00023160"/>
    </source>
</evidence>
<proteinExistence type="inferred from homology"/>
<dbReference type="GO" id="GO:0102158">
    <property type="term" value="F:very-long-chain (3R)-3-hydroxyacyl-CoA dehydratase activity"/>
    <property type="evidence" value="ECO:0007669"/>
    <property type="project" value="UniProtKB-EC"/>
</dbReference>
<keyword evidence="10 13" id="KW-0472">Membrane</keyword>
<dbReference type="GO" id="GO:0042761">
    <property type="term" value="P:very long-chain fatty acid biosynthetic process"/>
    <property type="evidence" value="ECO:0007669"/>
    <property type="project" value="TreeGrafter"/>
</dbReference>
<evidence type="ECO:0000313" key="14">
    <source>
        <dbReference type="EnsemblPlants" id="AET1Gv20683000.12"/>
    </source>
</evidence>
<evidence type="ECO:0000256" key="12">
    <source>
        <dbReference type="ARBA" id="ARBA00023239"/>
    </source>
</evidence>
<keyword evidence="13" id="KW-0256">Endoplasmic reticulum</keyword>
<dbReference type="GO" id="GO:0005789">
    <property type="term" value="C:endoplasmic reticulum membrane"/>
    <property type="evidence" value="ECO:0007669"/>
    <property type="project" value="UniProtKB-SubCell"/>
</dbReference>
<evidence type="ECO:0000256" key="4">
    <source>
        <dbReference type="ARBA" id="ARBA00013122"/>
    </source>
</evidence>
<organism evidence="14 15">
    <name type="scientific">Aegilops tauschii subsp. strangulata</name>
    <name type="common">Goatgrass</name>
    <dbReference type="NCBI Taxonomy" id="200361"/>
    <lineage>
        <taxon>Eukaryota</taxon>
        <taxon>Viridiplantae</taxon>
        <taxon>Streptophyta</taxon>
        <taxon>Embryophyta</taxon>
        <taxon>Tracheophyta</taxon>
        <taxon>Spermatophyta</taxon>
        <taxon>Magnoliopsida</taxon>
        <taxon>Liliopsida</taxon>
        <taxon>Poales</taxon>
        <taxon>Poaceae</taxon>
        <taxon>BOP clade</taxon>
        <taxon>Pooideae</taxon>
        <taxon>Triticodae</taxon>
        <taxon>Triticeae</taxon>
        <taxon>Triticinae</taxon>
        <taxon>Aegilops</taxon>
    </lineage>
</organism>
<name>A0A452Z9X4_AEGTS</name>
<dbReference type="PANTHER" id="PTHR11035">
    <property type="entry name" value="VERY-LONG-CHAIN (3R)-3-HYDROXYACYL-COA DEHYDRATASE"/>
    <property type="match status" value="1"/>
</dbReference>
<evidence type="ECO:0000256" key="7">
    <source>
        <dbReference type="ARBA" id="ARBA00022832"/>
    </source>
</evidence>
<evidence type="ECO:0000256" key="8">
    <source>
        <dbReference type="ARBA" id="ARBA00022989"/>
    </source>
</evidence>
<evidence type="ECO:0000256" key="6">
    <source>
        <dbReference type="ARBA" id="ARBA00022692"/>
    </source>
</evidence>
<keyword evidence="11 13" id="KW-0275">Fatty acid biosynthesis</keyword>
<sequence length="175" mass="19433">MARPSRLYLLAYNSVQAIGWSLALLRLLPCLAPPVSVRPAYAAAGDLICFLQTCAVLETVHAAVGLVPTSPFLAFLQWGGRTHFILALLRQIPEVQGSPSVFITFMAWSISEVWPQNHLLLSHLFISFLILTKTPVTTTMENDIDLLLSYVCDPLDGYVKMHCPDIMSYCSESMF</sequence>
<keyword evidence="9 13" id="KW-0443">Lipid metabolism</keyword>
<reference evidence="14" key="3">
    <citation type="journal article" date="2017" name="Nature">
        <title>Genome sequence of the progenitor of the wheat D genome Aegilops tauschii.</title>
        <authorList>
            <person name="Luo M.C."/>
            <person name="Gu Y.Q."/>
            <person name="Puiu D."/>
            <person name="Wang H."/>
            <person name="Twardziok S.O."/>
            <person name="Deal K.R."/>
            <person name="Huo N."/>
            <person name="Zhu T."/>
            <person name="Wang L."/>
            <person name="Wang Y."/>
            <person name="McGuire P.E."/>
            <person name="Liu S."/>
            <person name="Long H."/>
            <person name="Ramasamy R.K."/>
            <person name="Rodriguez J.C."/>
            <person name="Van S.L."/>
            <person name="Yuan L."/>
            <person name="Wang Z."/>
            <person name="Xia Z."/>
            <person name="Xiao L."/>
            <person name="Anderson O.D."/>
            <person name="Ouyang S."/>
            <person name="Liang Y."/>
            <person name="Zimin A.V."/>
            <person name="Pertea G."/>
            <person name="Qi P."/>
            <person name="Bennetzen J.L."/>
            <person name="Dai X."/>
            <person name="Dawson M.W."/>
            <person name="Muller H.G."/>
            <person name="Kugler K."/>
            <person name="Rivarola-Duarte L."/>
            <person name="Spannagl M."/>
            <person name="Mayer K.F.X."/>
            <person name="Lu F.H."/>
            <person name="Bevan M.W."/>
            <person name="Leroy P."/>
            <person name="Li P."/>
            <person name="You F.M."/>
            <person name="Sun Q."/>
            <person name="Liu Z."/>
            <person name="Lyons E."/>
            <person name="Wicker T."/>
            <person name="Salzberg S.L."/>
            <person name="Devos K.M."/>
            <person name="Dvorak J."/>
        </authorList>
    </citation>
    <scope>NUCLEOTIDE SEQUENCE [LARGE SCALE GENOMIC DNA]</scope>
    <source>
        <strain evidence="14">cv. AL8/78</strain>
    </source>
</reference>
<comment type="pathway">
    <text evidence="2 13">Lipid metabolism; fatty acid biosynthesis.</text>
</comment>
<evidence type="ECO:0000256" key="2">
    <source>
        <dbReference type="ARBA" id="ARBA00005194"/>
    </source>
</evidence>
<reference evidence="14" key="4">
    <citation type="submission" date="2019-03" db="UniProtKB">
        <authorList>
            <consortium name="EnsemblPlants"/>
        </authorList>
    </citation>
    <scope>IDENTIFICATION</scope>
</reference>
<protein>
    <recommendedName>
        <fullName evidence="4 13">Very-long-chain (3R)-3-hydroxyacyl-CoA dehydratase</fullName>
        <ecNumber evidence="4 13">4.2.1.134</ecNumber>
    </recommendedName>
</protein>
<keyword evidence="7 13" id="KW-0276">Fatty acid metabolism</keyword>
<dbReference type="EC" id="4.2.1.134" evidence="4 13"/>
<keyword evidence="6" id="KW-0812">Transmembrane</keyword>
<dbReference type="EnsemblPlants" id="AET1Gv20683000.12">
    <property type="protein sequence ID" value="AET1Gv20683000.12"/>
    <property type="gene ID" value="AET1Gv20683000"/>
</dbReference>
<evidence type="ECO:0000313" key="15">
    <source>
        <dbReference type="Proteomes" id="UP000015105"/>
    </source>
</evidence>
<comment type="subcellular location">
    <subcellularLocation>
        <location evidence="13">Endoplasmic reticulum membrane</location>
        <topology evidence="13">Multi-pass membrane protein</topology>
    </subcellularLocation>
    <subcellularLocation>
        <location evidence="1">Membrane</location>
        <topology evidence="1">Multi-pass membrane protein</topology>
    </subcellularLocation>
</comment>
<evidence type="ECO:0000256" key="1">
    <source>
        <dbReference type="ARBA" id="ARBA00004141"/>
    </source>
</evidence>
<evidence type="ECO:0000256" key="9">
    <source>
        <dbReference type="ARBA" id="ARBA00023098"/>
    </source>
</evidence>
<dbReference type="AlphaFoldDB" id="A0A452Z9X4"/>
<keyword evidence="12 13" id="KW-0456">Lyase</keyword>
<dbReference type="Proteomes" id="UP000015105">
    <property type="component" value="Chromosome 1D"/>
</dbReference>
<dbReference type="InterPro" id="IPR007482">
    <property type="entry name" value="Tyr_Pase-like_PTPLA"/>
</dbReference>
<evidence type="ECO:0000256" key="3">
    <source>
        <dbReference type="ARBA" id="ARBA00007811"/>
    </source>
</evidence>
<comment type="catalytic activity">
    <reaction evidence="13">
        <text>a very-long-chain (3R)-3-hydroxyacyl-CoA = a very-long-chain (2E)-enoyl-CoA + H2O</text>
        <dbReference type="Rhea" id="RHEA:45812"/>
        <dbReference type="ChEBI" id="CHEBI:15377"/>
        <dbReference type="ChEBI" id="CHEBI:83728"/>
        <dbReference type="ChEBI" id="CHEBI:85440"/>
        <dbReference type="EC" id="4.2.1.134"/>
    </reaction>
</comment>
<comment type="function">
    <text evidence="13">Catalyzes the third of the four reactions of the long-chain fatty acids elongation cycle. This endoplasmic reticulum-bound enzymatic process, allows the addition of two carbons to the chain of long- and very long-chain fatty acids/VLCFAs per cycle. This enzyme catalyzes the dehydration of the 3-hydroxyacyl-CoA intermediate into trans-2,3-enoyl-CoA, within each cycle of fatty acid elongation. Thereby, it participates to the production of VLCFAs of different chain lengths that are involved in multiple biological processes as precursors of membrane lipids and lipid mediators.</text>
</comment>
<comment type="similarity">
    <text evidence="3 13">Belongs to the very long-chain fatty acids dehydratase HACD family.</text>
</comment>
<dbReference type="GO" id="GO:0030497">
    <property type="term" value="P:fatty acid elongation"/>
    <property type="evidence" value="ECO:0007669"/>
    <property type="project" value="TreeGrafter"/>
</dbReference>
<evidence type="ECO:0000256" key="10">
    <source>
        <dbReference type="ARBA" id="ARBA00023136"/>
    </source>
</evidence>
<accession>A0A452Z9X4</accession>